<keyword evidence="2" id="KW-1185">Reference proteome</keyword>
<protein>
    <submittedName>
        <fullName evidence="1">Uncharacterized protein</fullName>
    </submittedName>
</protein>
<accession>A0A165JQZ3</accession>
<name>A0A165JQZ3_9BASI</name>
<organism evidence="1 2">
    <name type="scientific">Calocera cornea HHB12733</name>
    <dbReference type="NCBI Taxonomy" id="1353952"/>
    <lineage>
        <taxon>Eukaryota</taxon>
        <taxon>Fungi</taxon>
        <taxon>Dikarya</taxon>
        <taxon>Basidiomycota</taxon>
        <taxon>Agaricomycotina</taxon>
        <taxon>Dacrymycetes</taxon>
        <taxon>Dacrymycetales</taxon>
        <taxon>Dacrymycetaceae</taxon>
        <taxon>Calocera</taxon>
    </lineage>
</organism>
<evidence type="ECO:0000313" key="2">
    <source>
        <dbReference type="Proteomes" id="UP000076842"/>
    </source>
</evidence>
<dbReference type="InParanoid" id="A0A165JQZ3"/>
<dbReference type="EMBL" id="KV423918">
    <property type="protein sequence ID" value="KZT62159.1"/>
    <property type="molecule type" value="Genomic_DNA"/>
</dbReference>
<dbReference type="AlphaFoldDB" id="A0A165JQZ3"/>
<dbReference type="Proteomes" id="UP000076842">
    <property type="component" value="Unassembled WGS sequence"/>
</dbReference>
<reference evidence="1 2" key="1">
    <citation type="journal article" date="2016" name="Mol. Biol. Evol.">
        <title>Comparative Genomics of Early-Diverging Mushroom-Forming Fungi Provides Insights into the Origins of Lignocellulose Decay Capabilities.</title>
        <authorList>
            <person name="Nagy L.G."/>
            <person name="Riley R."/>
            <person name="Tritt A."/>
            <person name="Adam C."/>
            <person name="Daum C."/>
            <person name="Floudas D."/>
            <person name="Sun H."/>
            <person name="Yadav J.S."/>
            <person name="Pangilinan J."/>
            <person name="Larsson K.H."/>
            <person name="Matsuura K."/>
            <person name="Barry K."/>
            <person name="Labutti K."/>
            <person name="Kuo R."/>
            <person name="Ohm R.A."/>
            <person name="Bhattacharya S.S."/>
            <person name="Shirouzu T."/>
            <person name="Yoshinaga Y."/>
            <person name="Martin F.M."/>
            <person name="Grigoriev I.V."/>
            <person name="Hibbett D.S."/>
        </authorList>
    </citation>
    <scope>NUCLEOTIDE SEQUENCE [LARGE SCALE GENOMIC DNA]</scope>
    <source>
        <strain evidence="1 2">HHB12733</strain>
    </source>
</reference>
<gene>
    <name evidence="1" type="ORF">CALCODRAFT_278565</name>
</gene>
<evidence type="ECO:0000313" key="1">
    <source>
        <dbReference type="EMBL" id="KZT62159.1"/>
    </source>
</evidence>
<sequence>MFKMFKSARTDACASMITALMVRLHDTRKRGQRTWQGAQTHANVYQSESRQDVRKPGVHIKVDVHANICPKTQQHGLITCTRTIPIKAFSSSWFLGFETVRALTATNSAEMKVKSVVTFMLREVVGGEQTSKRYEQPIPRHGLNLFGSRM</sequence>
<proteinExistence type="predicted"/>